<proteinExistence type="predicted"/>
<keyword evidence="2" id="KW-0472">Membrane</keyword>
<accession>A0A1M6RA81</accession>
<dbReference type="InterPro" id="IPR024983">
    <property type="entry name" value="CHAT_dom"/>
</dbReference>
<organism evidence="5 6">
    <name type="scientific">Flagellimonas taeanensis</name>
    <dbReference type="NCBI Taxonomy" id="1005926"/>
    <lineage>
        <taxon>Bacteria</taxon>
        <taxon>Pseudomonadati</taxon>
        <taxon>Bacteroidota</taxon>
        <taxon>Flavobacteriia</taxon>
        <taxon>Flavobacteriales</taxon>
        <taxon>Flavobacteriaceae</taxon>
        <taxon>Flagellimonas</taxon>
    </lineage>
</organism>
<dbReference type="InterPro" id="IPR011990">
    <property type="entry name" value="TPR-like_helical_dom_sf"/>
</dbReference>
<evidence type="ECO:0000256" key="1">
    <source>
        <dbReference type="PROSITE-ProRule" id="PRU00339"/>
    </source>
</evidence>
<dbReference type="Pfam" id="PF12770">
    <property type="entry name" value="CHAT"/>
    <property type="match status" value="1"/>
</dbReference>
<comment type="caution">
    <text evidence="5">The sequence shown here is derived from an EMBL/GenBank/DDBJ whole genome shotgun (WGS) entry which is preliminary data.</text>
</comment>
<dbReference type="SUPFAM" id="SSF48452">
    <property type="entry name" value="TPR-like"/>
    <property type="match status" value="2"/>
</dbReference>
<dbReference type="InterPro" id="IPR019734">
    <property type="entry name" value="TPR_rpt"/>
</dbReference>
<dbReference type="Proteomes" id="UP000198940">
    <property type="component" value="Unassembled WGS sequence"/>
</dbReference>
<protein>
    <submittedName>
        <fullName evidence="5">CHAT domain-containing protein</fullName>
    </submittedName>
    <submittedName>
        <fullName evidence="4">Tetratricopeptide repeat-containing protein</fullName>
    </submittedName>
</protein>
<dbReference type="AlphaFoldDB" id="A0A1M6RA81"/>
<reference evidence="5 6" key="1">
    <citation type="submission" date="2016-11" db="EMBL/GenBank/DDBJ databases">
        <authorList>
            <person name="Varghese N."/>
            <person name="Submissions S."/>
        </authorList>
    </citation>
    <scope>NUCLEOTIDE SEQUENCE [LARGE SCALE GENOMIC DNA]</scope>
    <source>
        <strain evidence="5 6">CGMCC 1.12174</strain>
        <strain evidence="4 7">DSM 26351</strain>
    </source>
</reference>
<dbReference type="Gene3D" id="1.25.40.10">
    <property type="entry name" value="Tetratricopeptide repeat domain"/>
    <property type="match status" value="3"/>
</dbReference>
<evidence type="ECO:0000313" key="7">
    <source>
        <dbReference type="Proteomes" id="UP000198940"/>
    </source>
</evidence>
<keyword evidence="2" id="KW-0812">Transmembrane</keyword>
<keyword evidence="1" id="KW-0802">TPR repeat</keyword>
<feature type="transmembrane region" description="Helical" evidence="2">
    <location>
        <begin position="1042"/>
        <end position="1062"/>
    </location>
</feature>
<dbReference type="OrthoDB" id="9771112at2"/>
<evidence type="ECO:0000313" key="5">
    <source>
        <dbReference type="EMBL" id="SHK29361.1"/>
    </source>
</evidence>
<dbReference type="RefSeq" id="WP_072876922.1">
    <property type="nucleotide sequence ID" value="NZ_FOKU01000002.1"/>
</dbReference>
<dbReference type="EMBL" id="FRAT01000002">
    <property type="protein sequence ID" value="SHK29361.1"/>
    <property type="molecule type" value="Genomic_DNA"/>
</dbReference>
<dbReference type="EMBL" id="FOKU01000002">
    <property type="protein sequence ID" value="SFB74573.1"/>
    <property type="molecule type" value="Genomic_DNA"/>
</dbReference>
<keyword evidence="2" id="KW-1133">Transmembrane helix</keyword>
<evidence type="ECO:0000313" key="4">
    <source>
        <dbReference type="EMBL" id="SFB74573.1"/>
    </source>
</evidence>
<dbReference type="PANTHER" id="PTHR10098">
    <property type="entry name" value="RAPSYN-RELATED"/>
    <property type="match status" value="1"/>
</dbReference>
<gene>
    <name evidence="4" type="ORF">SAMN04487891_1029</name>
    <name evidence="5" type="ORF">SAMN05216293_0684</name>
</gene>
<name>A0A1M6RA81_9FLAO</name>
<dbReference type="PROSITE" id="PS50005">
    <property type="entry name" value="TPR"/>
    <property type="match status" value="1"/>
</dbReference>
<sequence length="1071" mass="121607">MGKGLAYIFLGLAFLLQTSMHSQQKHSILKALDSLIAADAFGSVQEIIQTEIKGKTKDPSLNLGRLVYPLAKSEFLLDNGTHFPMAQELLKDLEAKNQADSVQYEAFLGLGLAHVDQGSILQANAYMSRANALANTMQNVQRKVASEFHLGEIGLKLGDIDQLMARTDKALRLMDAHPKTRFHLAPRILNYKASLMHFMAKPDSADYYFDKAIRSIDTMDKDAERLYYLPGTIYGNWTMVKQSAGDYDTAMELTLKSISRFNTFLQNTHNHPLTEKVHGNLSIAYRNLGSLYNDFGDKEKAIQVATLGYNHAKKHFLPNTVQYFSAVLMMAEAHLYGESPEKARTYLKEAEASLISIPGTNWSYAANLYFALADLEKKEGNFLEAITNYQKTLEAYTNSSTDEFSQNIIFARSNLAQVYAEDQQFGEALALIDNTYSKVAEAYGAHSYLAKMMLLSKIKIYFLKRDFESAIKLCQQLLDRYGSTADVENRPYLWSEQAEILMYLAKSKLRSLPHSPKNLIEIAQIIDGATALVEKRKSLVTSPEGVSNLIANNREIFNVAKRVYVELYQQTNDDAYLEKVMALHESSIYNRIRARLNLTADALAPIDIREQENSLRNQINGFFDLDENETQFNVAEWDSLEGAWQDHLDLLQKEYPHYYRMRYASIVKPLRNLGQHIPTNTTLVRYFSDGDDNYVYVYQDGRSNLVKLGPLKDICITSISDYSVPEDELFDCLHQLYQIVWAPIEAIVKTENVIIFPDGELFNLNFELLTPKRIRSYRELAIQSLLAQYNISYNYSLFMLSNKQGVIGFKKDFIAFAPEFDEEMKKNYQMAVSDSLFLDQTYLTLLPQPFSSKLVKKFSRKFDGRSFLNEKASKQLFTKNAKEHKIIHIGTHAESNNVSPELSRLVFAKNVGDSLDINDNYLYTYEIYDQNLSSHLAILTACDTGKPTYQPGEGMISLAHAFNYAGSESVLTSLWQIDEKSSNEILERFYGHLSEGKPKHVALRLAKLDYLAHGQGRTLHPQYWAGLVLMGDTSPVELSRPAFWLLWVVAVLTLVFVAMVFLKKKSSPKGS</sequence>
<evidence type="ECO:0000256" key="2">
    <source>
        <dbReference type="SAM" id="Phobius"/>
    </source>
</evidence>
<dbReference type="Proteomes" id="UP000184031">
    <property type="component" value="Unassembled WGS sequence"/>
</dbReference>
<dbReference type="STRING" id="1055723.SAMN05216293_0684"/>
<feature type="repeat" description="TPR" evidence="1">
    <location>
        <begin position="366"/>
        <end position="399"/>
    </location>
</feature>
<keyword evidence="7" id="KW-1185">Reference proteome</keyword>
<evidence type="ECO:0000313" key="6">
    <source>
        <dbReference type="Proteomes" id="UP000184031"/>
    </source>
</evidence>
<evidence type="ECO:0000259" key="3">
    <source>
        <dbReference type="Pfam" id="PF12770"/>
    </source>
</evidence>
<dbReference type="PANTHER" id="PTHR10098:SF108">
    <property type="entry name" value="TETRATRICOPEPTIDE REPEAT PROTEIN 28"/>
    <property type="match status" value="1"/>
</dbReference>
<dbReference type="SMART" id="SM00028">
    <property type="entry name" value="TPR"/>
    <property type="match status" value="5"/>
</dbReference>
<feature type="domain" description="CHAT" evidence="3">
    <location>
        <begin position="732"/>
        <end position="1032"/>
    </location>
</feature>